<evidence type="ECO:0000256" key="3">
    <source>
        <dbReference type="ARBA" id="ARBA00022448"/>
    </source>
</evidence>
<dbReference type="AlphaFoldDB" id="A0A318UXW7"/>
<evidence type="ECO:0000256" key="4">
    <source>
        <dbReference type="ARBA" id="ARBA00022729"/>
    </source>
</evidence>
<reference evidence="6 7" key="1">
    <citation type="submission" date="2018-06" db="EMBL/GenBank/DDBJ databases">
        <title>Genomic Encyclopedia of Type Strains, Phase III (KMG-III): the genomes of soil and plant-associated and newly described type strains.</title>
        <authorList>
            <person name="Whitman W."/>
        </authorList>
    </citation>
    <scope>NUCLEOTIDE SEQUENCE [LARGE SCALE GENOMIC DNA]</scope>
    <source>
        <strain evidence="6 7">CECT 7730</strain>
    </source>
</reference>
<keyword evidence="6" id="KW-0675">Receptor</keyword>
<dbReference type="PANTHER" id="PTHR33376">
    <property type="match status" value="1"/>
</dbReference>
<comment type="subcellular location">
    <subcellularLocation>
        <location evidence="1">Cell envelope</location>
    </subcellularLocation>
</comment>
<dbReference type="PANTHER" id="PTHR33376:SF4">
    <property type="entry name" value="SIALIC ACID-BINDING PERIPLASMIC PROTEIN SIAP"/>
    <property type="match status" value="1"/>
</dbReference>
<dbReference type="Gene3D" id="3.40.190.170">
    <property type="entry name" value="Bacterial extracellular solute-binding protein, family 7"/>
    <property type="match status" value="1"/>
</dbReference>
<dbReference type="GO" id="GO:0030288">
    <property type="term" value="C:outer membrane-bounded periplasmic space"/>
    <property type="evidence" value="ECO:0007669"/>
    <property type="project" value="InterPro"/>
</dbReference>
<comment type="similarity">
    <text evidence="2">Belongs to the bacterial solute-binding protein 7 family.</text>
</comment>
<keyword evidence="3" id="KW-0813">Transport</keyword>
<dbReference type="NCBIfam" id="TIGR00787">
    <property type="entry name" value="dctP"/>
    <property type="match status" value="1"/>
</dbReference>
<dbReference type="GO" id="GO:0055085">
    <property type="term" value="P:transmembrane transport"/>
    <property type="evidence" value="ECO:0007669"/>
    <property type="project" value="InterPro"/>
</dbReference>
<dbReference type="InterPro" id="IPR038404">
    <property type="entry name" value="TRAP_DctP_sf"/>
</dbReference>
<dbReference type="Proteomes" id="UP000247551">
    <property type="component" value="Unassembled WGS sequence"/>
</dbReference>
<proteinExistence type="inferred from homology"/>
<evidence type="ECO:0000313" key="6">
    <source>
        <dbReference type="EMBL" id="PYF80461.1"/>
    </source>
</evidence>
<dbReference type="NCBIfam" id="NF037995">
    <property type="entry name" value="TRAP_S1"/>
    <property type="match status" value="1"/>
</dbReference>
<name>A0A318UXW7_9GAMM</name>
<evidence type="ECO:0000313" key="7">
    <source>
        <dbReference type="Proteomes" id="UP000247551"/>
    </source>
</evidence>
<dbReference type="InterPro" id="IPR018389">
    <property type="entry name" value="DctP_fam"/>
</dbReference>
<keyword evidence="4 5" id="KW-0732">Signal</keyword>
<gene>
    <name evidence="6" type="ORF">DFP75_106102</name>
</gene>
<keyword evidence="7" id="KW-1185">Reference proteome</keyword>
<dbReference type="PIRSF" id="PIRSF006470">
    <property type="entry name" value="DctB"/>
    <property type="match status" value="1"/>
</dbReference>
<dbReference type="RefSeq" id="WP_110576336.1">
    <property type="nucleotide sequence ID" value="NZ_QKLW01000006.1"/>
</dbReference>
<sequence>MIKPMLKAAVISSILMAGLSHAADVTLKFGYPANEENIWHKAALKFKEVAETQSNGRIDVKLYPNEQLGKEMEVINSIQLGTADMTITGESLQNWAPKAALMAVPYAFTSSEQLQKAVNGEVGKEITDQITQRTGLQPIAWFERGPRHLTSNRKIQSPSDLDGLKLRVPNVPLFVKTWQALGAKPIPMAFSEVFTALQQNTIDGQENPLSLINSASFYEVQKYVNLTGHVRSWIYVVIGQDKLNSMPADLRAIVLEAGKQMQSYEHGMFAADEAKLRSTLESRGMEFVQPDLEAFKAAAQKAVQESLTPEQLALYNKI</sequence>
<dbReference type="Pfam" id="PF03480">
    <property type="entry name" value="DctP"/>
    <property type="match status" value="1"/>
</dbReference>
<accession>A0A318UXW7</accession>
<feature type="chain" id="PRO_5016322369" evidence="5">
    <location>
        <begin position="23"/>
        <end position="318"/>
    </location>
</feature>
<organism evidence="6 7">
    <name type="scientific">Marinomonas alcarazii</name>
    <dbReference type="NCBI Taxonomy" id="491949"/>
    <lineage>
        <taxon>Bacteria</taxon>
        <taxon>Pseudomonadati</taxon>
        <taxon>Pseudomonadota</taxon>
        <taxon>Gammaproteobacteria</taxon>
        <taxon>Oceanospirillales</taxon>
        <taxon>Oceanospirillaceae</taxon>
        <taxon>Marinomonas</taxon>
    </lineage>
</organism>
<dbReference type="InterPro" id="IPR004682">
    <property type="entry name" value="TRAP_DctP"/>
</dbReference>
<evidence type="ECO:0000256" key="5">
    <source>
        <dbReference type="SAM" id="SignalP"/>
    </source>
</evidence>
<dbReference type="CDD" id="cd13603">
    <property type="entry name" value="PBP2_TRAP_Siap_TeaA_like"/>
    <property type="match status" value="1"/>
</dbReference>
<evidence type="ECO:0000256" key="2">
    <source>
        <dbReference type="ARBA" id="ARBA00009023"/>
    </source>
</evidence>
<evidence type="ECO:0000256" key="1">
    <source>
        <dbReference type="ARBA" id="ARBA00004196"/>
    </source>
</evidence>
<dbReference type="EMBL" id="QKLW01000006">
    <property type="protein sequence ID" value="PYF80461.1"/>
    <property type="molecule type" value="Genomic_DNA"/>
</dbReference>
<comment type="caution">
    <text evidence="6">The sequence shown here is derived from an EMBL/GenBank/DDBJ whole genome shotgun (WGS) entry which is preliminary data.</text>
</comment>
<feature type="signal peptide" evidence="5">
    <location>
        <begin position="1"/>
        <end position="22"/>
    </location>
</feature>
<protein>
    <submittedName>
        <fullName evidence="6">Tripartite ATP-independent transporter DctP family solute receptor</fullName>
    </submittedName>
</protein>